<name>A0A1I7XR31_HETBA</name>
<proteinExistence type="predicted"/>
<protein>
    <recommendedName>
        <fullName evidence="2">ubiquitinyl hydrolase 1</fullName>
        <ecNumber evidence="2">3.4.19.12</ecNumber>
    </recommendedName>
</protein>
<organism evidence="7 8">
    <name type="scientific">Heterorhabditis bacteriophora</name>
    <name type="common">Entomopathogenic nematode worm</name>
    <dbReference type="NCBI Taxonomy" id="37862"/>
    <lineage>
        <taxon>Eukaryota</taxon>
        <taxon>Metazoa</taxon>
        <taxon>Ecdysozoa</taxon>
        <taxon>Nematoda</taxon>
        <taxon>Chromadorea</taxon>
        <taxon>Rhabditida</taxon>
        <taxon>Rhabditina</taxon>
        <taxon>Rhabditomorpha</taxon>
        <taxon>Strongyloidea</taxon>
        <taxon>Heterorhabditidae</taxon>
        <taxon>Heterorhabditis</taxon>
    </lineage>
</organism>
<dbReference type="GO" id="GO:0005737">
    <property type="term" value="C:cytoplasm"/>
    <property type="evidence" value="ECO:0007669"/>
    <property type="project" value="TreeGrafter"/>
</dbReference>
<keyword evidence="7" id="KW-1185">Reference proteome</keyword>
<accession>A0A1I7XR31</accession>
<dbReference type="GO" id="GO:0005634">
    <property type="term" value="C:nucleus"/>
    <property type="evidence" value="ECO:0007669"/>
    <property type="project" value="TreeGrafter"/>
</dbReference>
<dbReference type="Proteomes" id="UP000095283">
    <property type="component" value="Unplaced"/>
</dbReference>
<keyword evidence="4" id="KW-0833">Ubl conjugation pathway</keyword>
<evidence type="ECO:0000256" key="5">
    <source>
        <dbReference type="ARBA" id="ARBA00022801"/>
    </source>
</evidence>
<reference evidence="8" key="1">
    <citation type="submission" date="2016-11" db="UniProtKB">
        <authorList>
            <consortium name="WormBaseParasite"/>
        </authorList>
    </citation>
    <scope>IDENTIFICATION</scope>
</reference>
<dbReference type="GO" id="GO:0004843">
    <property type="term" value="F:cysteine-type deubiquitinase activity"/>
    <property type="evidence" value="ECO:0007669"/>
    <property type="project" value="UniProtKB-EC"/>
</dbReference>
<dbReference type="GO" id="GO:0070536">
    <property type="term" value="P:protein K63-linked deubiquitination"/>
    <property type="evidence" value="ECO:0007669"/>
    <property type="project" value="TreeGrafter"/>
</dbReference>
<dbReference type="EC" id="3.4.19.12" evidence="2"/>
<dbReference type="PANTHER" id="PTHR13367:SF27">
    <property type="entry name" value="OTU DOMAIN-CONTAINING PROTEIN"/>
    <property type="match status" value="1"/>
</dbReference>
<evidence type="ECO:0000256" key="3">
    <source>
        <dbReference type="ARBA" id="ARBA00022670"/>
    </source>
</evidence>
<keyword evidence="6" id="KW-0788">Thiol protease</keyword>
<keyword evidence="3" id="KW-0645">Protease</keyword>
<evidence type="ECO:0000256" key="2">
    <source>
        <dbReference type="ARBA" id="ARBA00012759"/>
    </source>
</evidence>
<dbReference type="GO" id="GO:0071947">
    <property type="term" value="P:protein deubiquitination involved in ubiquitin-dependent protein catabolic process"/>
    <property type="evidence" value="ECO:0007669"/>
    <property type="project" value="TreeGrafter"/>
</dbReference>
<dbReference type="GO" id="GO:0071108">
    <property type="term" value="P:protein K48-linked deubiquitination"/>
    <property type="evidence" value="ECO:0007669"/>
    <property type="project" value="TreeGrafter"/>
</dbReference>
<dbReference type="GO" id="GO:0035871">
    <property type="term" value="P:protein K11-linked deubiquitination"/>
    <property type="evidence" value="ECO:0007669"/>
    <property type="project" value="TreeGrafter"/>
</dbReference>
<dbReference type="AlphaFoldDB" id="A0A1I7XR31"/>
<evidence type="ECO:0000256" key="6">
    <source>
        <dbReference type="ARBA" id="ARBA00022807"/>
    </source>
</evidence>
<evidence type="ECO:0000313" key="8">
    <source>
        <dbReference type="WBParaSite" id="Hba_19988"/>
    </source>
</evidence>
<dbReference type="WBParaSite" id="Hba_19988">
    <property type="protein sequence ID" value="Hba_19988"/>
    <property type="gene ID" value="Hba_19988"/>
</dbReference>
<comment type="catalytic activity">
    <reaction evidence="1">
        <text>Thiol-dependent hydrolysis of ester, thioester, amide, peptide and isopeptide bonds formed by the C-terminal Gly of ubiquitin (a 76-residue protein attached to proteins as an intracellular targeting signal).</text>
        <dbReference type="EC" id="3.4.19.12"/>
    </reaction>
</comment>
<dbReference type="InterPro" id="IPR051346">
    <property type="entry name" value="OTU_Deubiquitinase"/>
</dbReference>
<evidence type="ECO:0000313" key="7">
    <source>
        <dbReference type="Proteomes" id="UP000095283"/>
    </source>
</evidence>
<evidence type="ECO:0000256" key="1">
    <source>
        <dbReference type="ARBA" id="ARBA00000707"/>
    </source>
</evidence>
<keyword evidence="5" id="KW-0378">Hydrolase</keyword>
<dbReference type="PANTHER" id="PTHR13367">
    <property type="entry name" value="UBIQUITIN THIOESTERASE"/>
    <property type="match status" value="1"/>
</dbReference>
<sequence length="423" mass="47976">MWGLHDRQLTLREALYEMLVRGSRRIALWRRWKWAEHKANQATGLSLTLSDEEWMQEWNGIVVLAAPVPRKNDDAGSDSTDQIYESLEAIHVFALAHVLKRPIIVVSDTVDHNFSTHNSNCNVIIIISVLEIIPITDANRNLLPVHFAVDPGPDFSCEIRRRWRDEEDVGIAARLDLADSDKLALMSEYMDLVRMDVRRGSVKKTRPIRTSTGASSIEKSMTLASSGVAGGSQEKKRIINEITQQFLRTFRLSNGKNKDSGIDARMCATDLSRSNCVIASRLVSSSHEYMEEMVREYMKTARERFQISKTIPYPRKRISRSFSASSLTVTCINQFCNKQALQSNNFLCHECFEHQKEQMTSFNYDNPNLMKPLPLPPTSKSTTMPSIATNAKRSMSRDTLRRPAPVLGVTKEGFSTTTRQVGY</sequence>
<evidence type="ECO:0000256" key="4">
    <source>
        <dbReference type="ARBA" id="ARBA00022786"/>
    </source>
</evidence>
<dbReference type="GO" id="GO:0070530">
    <property type="term" value="F:K63-linked polyubiquitin modification-dependent protein binding"/>
    <property type="evidence" value="ECO:0007669"/>
    <property type="project" value="TreeGrafter"/>
</dbReference>